<feature type="region of interest" description="Disordered" evidence="1">
    <location>
        <begin position="301"/>
        <end position="347"/>
    </location>
</feature>
<dbReference type="SUPFAM" id="SSF48371">
    <property type="entry name" value="ARM repeat"/>
    <property type="match status" value="1"/>
</dbReference>
<dbReference type="InterPro" id="IPR011989">
    <property type="entry name" value="ARM-like"/>
</dbReference>
<protein>
    <submittedName>
        <fullName evidence="2">Uncharacterized protein</fullName>
    </submittedName>
</protein>
<reference evidence="2 3" key="1">
    <citation type="submission" date="2019-03" db="EMBL/GenBank/DDBJ databases">
        <title>Single cell metagenomics reveals metabolic interactions within the superorganism composed of flagellate Streblomastix strix and complex community of Bacteroidetes bacteria on its surface.</title>
        <authorList>
            <person name="Treitli S.C."/>
            <person name="Kolisko M."/>
            <person name="Husnik F."/>
            <person name="Keeling P."/>
            <person name="Hampl V."/>
        </authorList>
    </citation>
    <scope>NUCLEOTIDE SEQUENCE [LARGE SCALE GENOMIC DNA]</scope>
    <source>
        <strain evidence="2">ST1C</strain>
    </source>
</reference>
<feature type="compositionally biased region" description="Acidic residues" evidence="1">
    <location>
        <begin position="301"/>
        <end position="329"/>
    </location>
</feature>
<feature type="non-terminal residue" evidence="2">
    <location>
        <position position="380"/>
    </location>
</feature>
<dbReference type="EMBL" id="SNRW01030934">
    <property type="protein sequence ID" value="KAA6357734.1"/>
    <property type="molecule type" value="Genomic_DNA"/>
</dbReference>
<dbReference type="Proteomes" id="UP000324800">
    <property type="component" value="Unassembled WGS sequence"/>
</dbReference>
<dbReference type="Gene3D" id="1.25.10.10">
    <property type="entry name" value="Leucine-rich Repeat Variant"/>
    <property type="match status" value="1"/>
</dbReference>
<comment type="caution">
    <text evidence="2">The sequence shown here is derived from an EMBL/GenBank/DDBJ whole genome shotgun (WGS) entry which is preliminary data.</text>
</comment>
<evidence type="ECO:0000313" key="3">
    <source>
        <dbReference type="Proteomes" id="UP000324800"/>
    </source>
</evidence>
<name>A0A5J4TH91_9EUKA</name>
<evidence type="ECO:0000313" key="2">
    <source>
        <dbReference type="EMBL" id="KAA6357734.1"/>
    </source>
</evidence>
<evidence type="ECO:0000256" key="1">
    <source>
        <dbReference type="SAM" id="MobiDB-lite"/>
    </source>
</evidence>
<dbReference type="AlphaFoldDB" id="A0A5J4TH91"/>
<proteinExistence type="predicted"/>
<sequence length="380" mass="44811">IIVIEEIIESLIEDNPEASRVIVEETDFFERYIPLLNQLPLPQIKEGYLSPLNSLTRFLPAEQQKKLFSKGIVQIMIKILDSDIFDIRIMAIVIISHIMEAGIFGLKEGDQHPYLQQLVTDGSVARLIQIQQSKEREEIQEYIAEIFAFLFKSFPLPELIRKDVIEQLKDQSHFNGITLLAECPDNHTAILEDDFASCLFIEEWMSLGYLHLTLLFLHARHYLNSKKIVFAVRDRIERLTQDEYVDYIGRDHDWDDLKKTELKSKAKEAFDLINEVEEIIEEQGEYEQIDADQFIAELNYEEEEEDEEEEEEKQEEDEEEEGEKIEEEEQKIQNELKELEEEELKQEENALVIVNDLKEEENEVKMIQQDYFNFDDQDAN</sequence>
<feature type="non-terminal residue" evidence="2">
    <location>
        <position position="1"/>
    </location>
</feature>
<accession>A0A5J4TH91</accession>
<gene>
    <name evidence="2" type="ORF">EZS28_046739</name>
</gene>
<organism evidence="2 3">
    <name type="scientific">Streblomastix strix</name>
    <dbReference type="NCBI Taxonomy" id="222440"/>
    <lineage>
        <taxon>Eukaryota</taxon>
        <taxon>Metamonada</taxon>
        <taxon>Preaxostyla</taxon>
        <taxon>Oxymonadida</taxon>
        <taxon>Streblomastigidae</taxon>
        <taxon>Streblomastix</taxon>
    </lineage>
</organism>
<dbReference type="InterPro" id="IPR016024">
    <property type="entry name" value="ARM-type_fold"/>
</dbReference>